<dbReference type="InterPro" id="IPR036097">
    <property type="entry name" value="HisK_dim/P_sf"/>
</dbReference>
<evidence type="ECO:0000256" key="7">
    <source>
        <dbReference type="ARBA" id="ARBA00022692"/>
    </source>
</evidence>
<dbReference type="InterPro" id="IPR005467">
    <property type="entry name" value="His_kinase_dom"/>
</dbReference>
<dbReference type="InterPro" id="IPR050398">
    <property type="entry name" value="HssS/ArlS-like"/>
</dbReference>
<evidence type="ECO:0000313" key="18">
    <source>
        <dbReference type="Proteomes" id="UP001528411"/>
    </source>
</evidence>
<dbReference type="PANTHER" id="PTHR45528:SF1">
    <property type="entry name" value="SENSOR HISTIDINE KINASE CPXA"/>
    <property type="match status" value="1"/>
</dbReference>
<dbReference type="Gene3D" id="3.30.565.10">
    <property type="entry name" value="Histidine kinase-like ATPase, C-terminal domain"/>
    <property type="match status" value="1"/>
</dbReference>
<evidence type="ECO:0000256" key="4">
    <source>
        <dbReference type="ARBA" id="ARBA00022475"/>
    </source>
</evidence>
<dbReference type="RefSeq" id="WP_272182224.1">
    <property type="nucleotide sequence ID" value="NZ_JAQOMS010000002.1"/>
</dbReference>
<evidence type="ECO:0000256" key="11">
    <source>
        <dbReference type="ARBA" id="ARBA00022989"/>
    </source>
</evidence>
<keyword evidence="18" id="KW-1185">Reference proteome</keyword>
<feature type="domain" description="HAMP" evidence="16">
    <location>
        <begin position="82"/>
        <end position="134"/>
    </location>
</feature>
<evidence type="ECO:0000256" key="3">
    <source>
        <dbReference type="ARBA" id="ARBA00012438"/>
    </source>
</evidence>
<dbReference type="Pfam" id="PF02518">
    <property type="entry name" value="HATPase_c"/>
    <property type="match status" value="1"/>
</dbReference>
<evidence type="ECO:0000256" key="9">
    <source>
        <dbReference type="ARBA" id="ARBA00022777"/>
    </source>
</evidence>
<keyword evidence="8" id="KW-0547">Nucleotide-binding</keyword>
<comment type="caution">
    <text evidence="17">The sequence shown here is derived from an EMBL/GenBank/DDBJ whole genome shotgun (WGS) entry which is preliminary data.</text>
</comment>
<dbReference type="EC" id="2.7.13.3" evidence="3"/>
<dbReference type="Gene3D" id="6.10.340.10">
    <property type="match status" value="1"/>
</dbReference>
<evidence type="ECO:0000256" key="14">
    <source>
        <dbReference type="SAM" id="Phobius"/>
    </source>
</evidence>
<keyword evidence="6" id="KW-0808">Transferase</keyword>
<name>A0ABT5FJ25_9GAMM</name>
<dbReference type="GO" id="GO:0005524">
    <property type="term" value="F:ATP binding"/>
    <property type="evidence" value="ECO:0007669"/>
    <property type="project" value="UniProtKB-KW"/>
</dbReference>
<protein>
    <recommendedName>
        <fullName evidence="3">histidine kinase</fullName>
        <ecNumber evidence="3">2.7.13.3</ecNumber>
    </recommendedName>
</protein>
<evidence type="ECO:0000313" key="17">
    <source>
        <dbReference type="EMBL" id="MDC2891198.1"/>
    </source>
</evidence>
<dbReference type="SUPFAM" id="SSF47384">
    <property type="entry name" value="Homodimeric domain of signal transducing histidine kinase"/>
    <property type="match status" value="1"/>
</dbReference>
<dbReference type="EMBL" id="JAQOMS010000002">
    <property type="protein sequence ID" value="MDC2891198.1"/>
    <property type="molecule type" value="Genomic_DNA"/>
</dbReference>
<evidence type="ECO:0000256" key="12">
    <source>
        <dbReference type="ARBA" id="ARBA00023012"/>
    </source>
</evidence>
<evidence type="ECO:0000256" key="1">
    <source>
        <dbReference type="ARBA" id="ARBA00000085"/>
    </source>
</evidence>
<accession>A0ABT5FJ25</accession>
<dbReference type="SUPFAM" id="SSF55874">
    <property type="entry name" value="ATPase domain of HSP90 chaperone/DNA topoisomerase II/histidine kinase"/>
    <property type="match status" value="1"/>
</dbReference>
<organism evidence="17 18">
    <name type="scientific">Psychrosphaera algicola</name>
    <dbReference type="NCBI Taxonomy" id="3023714"/>
    <lineage>
        <taxon>Bacteria</taxon>
        <taxon>Pseudomonadati</taxon>
        <taxon>Pseudomonadota</taxon>
        <taxon>Gammaproteobacteria</taxon>
        <taxon>Alteromonadales</taxon>
        <taxon>Pseudoalteromonadaceae</taxon>
        <taxon>Psychrosphaera</taxon>
    </lineage>
</organism>
<evidence type="ECO:0000256" key="2">
    <source>
        <dbReference type="ARBA" id="ARBA00004651"/>
    </source>
</evidence>
<evidence type="ECO:0000259" key="16">
    <source>
        <dbReference type="PROSITE" id="PS50885"/>
    </source>
</evidence>
<reference evidence="17 18" key="1">
    <citation type="submission" date="2023-01" db="EMBL/GenBank/DDBJ databases">
        <title>Psychrosphaera sp. nov., isolated from marine algae.</title>
        <authorList>
            <person name="Bayburt H."/>
            <person name="Choi B.J."/>
            <person name="Kim J.M."/>
            <person name="Choi D.G."/>
            <person name="Jeon C.O."/>
        </authorList>
    </citation>
    <scope>NUCLEOTIDE SEQUENCE [LARGE SCALE GENOMIC DNA]</scope>
    <source>
        <strain evidence="17 18">G1-22</strain>
    </source>
</reference>
<keyword evidence="12" id="KW-0902">Two-component regulatory system</keyword>
<evidence type="ECO:0000256" key="13">
    <source>
        <dbReference type="ARBA" id="ARBA00023136"/>
    </source>
</evidence>
<dbReference type="PANTHER" id="PTHR45528">
    <property type="entry name" value="SENSOR HISTIDINE KINASE CPXA"/>
    <property type="match status" value="1"/>
</dbReference>
<keyword evidence="9" id="KW-0418">Kinase</keyword>
<keyword evidence="4" id="KW-1003">Cell membrane</keyword>
<keyword evidence="7 14" id="KW-0812">Transmembrane</keyword>
<keyword evidence="5" id="KW-0597">Phosphoprotein</keyword>
<evidence type="ECO:0000256" key="6">
    <source>
        <dbReference type="ARBA" id="ARBA00022679"/>
    </source>
</evidence>
<comment type="catalytic activity">
    <reaction evidence="1">
        <text>ATP + protein L-histidine = ADP + protein N-phospho-L-histidine.</text>
        <dbReference type="EC" id="2.7.13.3"/>
    </reaction>
</comment>
<gene>
    <name evidence="17" type="ORF">PN838_23720</name>
</gene>
<feature type="domain" description="Histidine kinase" evidence="15">
    <location>
        <begin position="142"/>
        <end position="359"/>
    </location>
</feature>
<keyword evidence="11 14" id="KW-1133">Transmembrane helix</keyword>
<dbReference type="PROSITE" id="PS50885">
    <property type="entry name" value="HAMP"/>
    <property type="match status" value="1"/>
</dbReference>
<dbReference type="InterPro" id="IPR003594">
    <property type="entry name" value="HATPase_dom"/>
</dbReference>
<evidence type="ECO:0000259" key="15">
    <source>
        <dbReference type="PROSITE" id="PS50109"/>
    </source>
</evidence>
<evidence type="ECO:0000256" key="10">
    <source>
        <dbReference type="ARBA" id="ARBA00022840"/>
    </source>
</evidence>
<proteinExistence type="predicted"/>
<comment type="subcellular location">
    <subcellularLocation>
        <location evidence="2">Cell membrane</location>
        <topology evidence="2">Multi-pass membrane protein</topology>
    </subcellularLocation>
</comment>
<dbReference type="SUPFAM" id="SSF158472">
    <property type="entry name" value="HAMP domain-like"/>
    <property type="match status" value="1"/>
</dbReference>
<dbReference type="CDD" id="cd00082">
    <property type="entry name" value="HisKA"/>
    <property type="match status" value="1"/>
</dbReference>
<dbReference type="InterPro" id="IPR003660">
    <property type="entry name" value="HAMP_dom"/>
</dbReference>
<keyword evidence="10 17" id="KW-0067">ATP-binding</keyword>
<dbReference type="InterPro" id="IPR004358">
    <property type="entry name" value="Sig_transdc_His_kin-like_C"/>
</dbReference>
<dbReference type="Gene3D" id="1.10.287.130">
    <property type="match status" value="1"/>
</dbReference>
<dbReference type="Proteomes" id="UP001528411">
    <property type="component" value="Unassembled WGS sequence"/>
</dbReference>
<dbReference type="InterPro" id="IPR036890">
    <property type="entry name" value="HATPase_C_sf"/>
</dbReference>
<dbReference type="SMART" id="SM00388">
    <property type="entry name" value="HisKA"/>
    <property type="match status" value="1"/>
</dbReference>
<dbReference type="Pfam" id="PF00512">
    <property type="entry name" value="HisKA"/>
    <property type="match status" value="1"/>
</dbReference>
<evidence type="ECO:0000256" key="5">
    <source>
        <dbReference type="ARBA" id="ARBA00022553"/>
    </source>
</evidence>
<dbReference type="InterPro" id="IPR003661">
    <property type="entry name" value="HisK_dim/P_dom"/>
</dbReference>
<keyword evidence="13 14" id="KW-0472">Membrane</keyword>
<dbReference type="CDD" id="cd06225">
    <property type="entry name" value="HAMP"/>
    <property type="match status" value="1"/>
</dbReference>
<dbReference type="PRINTS" id="PR00344">
    <property type="entry name" value="BCTRLSENSOR"/>
</dbReference>
<dbReference type="SMART" id="SM00387">
    <property type="entry name" value="HATPase_c"/>
    <property type="match status" value="1"/>
</dbReference>
<dbReference type="SMART" id="SM00304">
    <property type="entry name" value="HAMP"/>
    <property type="match status" value="1"/>
</dbReference>
<dbReference type="PROSITE" id="PS50109">
    <property type="entry name" value="HIS_KIN"/>
    <property type="match status" value="1"/>
</dbReference>
<feature type="transmembrane region" description="Helical" evidence="14">
    <location>
        <begin position="60"/>
        <end position="80"/>
    </location>
</feature>
<evidence type="ECO:0000256" key="8">
    <source>
        <dbReference type="ARBA" id="ARBA00022741"/>
    </source>
</evidence>
<sequence length="359" mass="40393">MHYAILDATGEVVVGQYLSDLDYSKTPMTIDDIVIGQFAVSKRSQLTKGYEVDFVNQQQSYFWIIATFVLTLVALITLPLTRHLVQPLKQIKNGMHGLTQGEYDQQIQLKRKDEFGELSEHFNELALTLSENESARKRWLANISHELRTPVAILRGELEAMLDDVRPLTKFNIVSVNDEVKHLQRLIDDLNLLASADIGGMRYRKERVELNGLIEGEVEKYRGYLADSGIKLVTKVEDKNITLYADQTRLCQLFENIINNCIKYSGATSISLNVSRELEGGKEFVVINFEDNGIGVDEIHLPNLFEHLYRVDNSRNRKTGGSGLGLSICRHIVTGHQGEIFAEKAASGGLSIMIKLPIS</sequence>
<dbReference type="Pfam" id="PF00672">
    <property type="entry name" value="HAMP"/>
    <property type="match status" value="1"/>
</dbReference>